<evidence type="ECO:0000313" key="1">
    <source>
        <dbReference type="EMBL" id="GBN93792.1"/>
    </source>
</evidence>
<comment type="caution">
    <text evidence="1">The sequence shown here is derived from an EMBL/GenBank/DDBJ whole genome shotgun (WGS) entry which is preliminary data.</text>
</comment>
<evidence type="ECO:0000313" key="2">
    <source>
        <dbReference type="Proteomes" id="UP000499080"/>
    </source>
</evidence>
<proteinExistence type="predicted"/>
<keyword evidence="2" id="KW-1185">Reference proteome</keyword>
<dbReference type="Proteomes" id="UP000499080">
    <property type="component" value="Unassembled WGS sequence"/>
</dbReference>
<reference evidence="1 2" key="1">
    <citation type="journal article" date="2019" name="Sci. Rep.">
        <title>Orb-weaving spider Araneus ventricosus genome elucidates the spidroin gene catalogue.</title>
        <authorList>
            <person name="Kono N."/>
            <person name="Nakamura H."/>
            <person name="Ohtoshi R."/>
            <person name="Moran D.A.P."/>
            <person name="Shinohara A."/>
            <person name="Yoshida Y."/>
            <person name="Fujiwara M."/>
            <person name="Mori M."/>
            <person name="Tomita M."/>
            <person name="Arakawa K."/>
        </authorList>
    </citation>
    <scope>NUCLEOTIDE SEQUENCE [LARGE SCALE GENOMIC DNA]</scope>
</reference>
<dbReference type="AlphaFoldDB" id="A0A4Y2SZM9"/>
<gene>
    <name evidence="1" type="ORF">AVEN_232896_1</name>
</gene>
<protein>
    <submittedName>
        <fullName evidence="1">Uncharacterized protein</fullName>
    </submittedName>
</protein>
<name>A0A4Y2SZM9_ARAVE</name>
<sequence length="82" mass="9023">MEHSGPRADTLPPGHLYTTVYPRTRSQDGFLSVGYVYVDHSIPPNSEPGRLPVGWVGICGPQYTPRTRSQDGFLSVGCVDLY</sequence>
<organism evidence="1 2">
    <name type="scientific">Araneus ventricosus</name>
    <name type="common">Orbweaver spider</name>
    <name type="synonym">Epeira ventricosa</name>
    <dbReference type="NCBI Taxonomy" id="182803"/>
    <lineage>
        <taxon>Eukaryota</taxon>
        <taxon>Metazoa</taxon>
        <taxon>Ecdysozoa</taxon>
        <taxon>Arthropoda</taxon>
        <taxon>Chelicerata</taxon>
        <taxon>Arachnida</taxon>
        <taxon>Araneae</taxon>
        <taxon>Araneomorphae</taxon>
        <taxon>Entelegynae</taxon>
        <taxon>Araneoidea</taxon>
        <taxon>Araneidae</taxon>
        <taxon>Araneus</taxon>
    </lineage>
</organism>
<accession>A0A4Y2SZM9</accession>
<dbReference type="EMBL" id="BGPR01025141">
    <property type="protein sequence ID" value="GBN93792.1"/>
    <property type="molecule type" value="Genomic_DNA"/>
</dbReference>